<dbReference type="EMBL" id="CAGKOT010000077">
    <property type="protein sequence ID" value="CAB5392601.1"/>
    <property type="molecule type" value="Genomic_DNA"/>
</dbReference>
<organism evidence="2 3">
    <name type="scientific">Rhizophagus irregularis</name>
    <dbReference type="NCBI Taxonomy" id="588596"/>
    <lineage>
        <taxon>Eukaryota</taxon>
        <taxon>Fungi</taxon>
        <taxon>Fungi incertae sedis</taxon>
        <taxon>Mucoromycota</taxon>
        <taxon>Glomeromycotina</taxon>
        <taxon>Glomeromycetes</taxon>
        <taxon>Glomerales</taxon>
        <taxon>Glomeraceae</taxon>
        <taxon>Rhizophagus</taxon>
    </lineage>
</organism>
<gene>
    <name evidence="2" type="ORF">CHRIB12_LOCUS22486</name>
</gene>
<accession>A0A916EJ92</accession>
<feature type="region of interest" description="Disordered" evidence="1">
    <location>
        <begin position="16"/>
        <end position="61"/>
    </location>
</feature>
<dbReference type="Proteomes" id="UP000684084">
    <property type="component" value="Unassembled WGS sequence"/>
</dbReference>
<proteinExistence type="predicted"/>
<evidence type="ECO:0000313" key="2">
    <source>
        <dbReference type="EMBL" id="CAB5392601.1"/>
    </source>
</evidence>
<dbReference type="AlphaFoldDB" id="A0A916EJ92"/>
<feature type="compositionally biased region" description="Polar residues" evidence="1">
    <location>
        <begin position="26"/>
        <end position="42"/>
    </location>
</feature>
<comment type="caution">
    <text evidence="2">The sequence shown here is derived from an EMBL/GenBank/DDBJ whole genome shotgun (WGS) entry which is preliminary data.</text>
</comment>
<name>A0A916EJ92_9GLOM</name>
<evidence type="ECO:0000313" key="3">
    <source>
        <dbReference type="Proteomes" id="UP000684084"/>
    </source>
</evidence>
<evidence type="ECO:0000256" key="1">
    <source>
        <dbReference type="SAM" id="MobiDB-lite"/>
    </source>
</evidence>
<sequence>MNLILMIMKEDISRTHTEEAMHAKSKSQSISSPENENTSLIHNNVDDKSQQYNDDEVSSNLYDEDYCELSEVA</sequence>
<protein>
    <submittedName>
        <fullName evidence="2">Uncharacterized protein</fullName>
    </submittedName>
</protein>
<dbReference type="OrthoDB" id="2356758at2759"/>
<reference evidence="2" key="1">
    <citation type="submission" date="2020-05" db="EMBL/GenBank/DDBJ databases">
        <authorList>
            <person name="Rincon C."/>
            <person name="Sanders R I."/>
            <person name="Robbins C."/>
            <person name="Chaturvedi A."/>
        </authorList>
    </citation>
    <scope>NUCLEOTIDE SEQUENCE</scope>
    <source>
        <strain evidence="2">CHB12</strain>
    </source>
</reference>